<dbReference type="GO" id="GO:0005829">
    <property type="term" value="C:cytosol"/>
    <property type="evidence" value="ECO:0007669"/>
    <property type="project" value="TreeGrafter"/>
</dbReference>
<dbReference type="InterPro" id="IPR036812">
    <property type="entry name" value="NAD(P)_OxRdtase_dom_sf"/>
</dbReference>
<keyword evidence="4" id="KW-1185">Reference proteome</keyword>
<dbReference type="RefSeq" id="WP_120605351.1">
    <property type="nucleotide sequence ID" value="NZ_JABFJX010000083.1"/>
</dbReference>
<gene>
    <name evidence="3" type="ORF">D7X32_26485</name>
</gene>
<name>A0A3A8JX02_9BACT</name>
<evidence type="ECO:0000256" key="1">
    <source>
        <dbReference type="ARBA" id="ARBA00023002"/>
    </source>
</evidence>
<dbReference type="GO" id="GO:0016491">
    <property type="term" value="F:oxidoreductase activity"/>
    <property type="evidence" value="ECO:0007669"/>
    <property type="project" value="UniProtKB-KW"/>
</dbReference>
<evidence type="ECO:0000259" key="2">
    <source>
        <dbReference type="Pfam" id="PF00248"/>
    </source>
</evidence>
<dbReference type="FunFam" id="3.20.20.100:FF:000004">
    <property type="entry name" value="Oxidoreductase, aldo/keto reductase"/>
    <property type="match status" value="1"/>
</dbReference>
<dbReference type="PANTHER" id="PTHR43364">
    <property type="entry name" value="NADH-SPECIFIC METHYLGLYOXAL REDUCTASE-RELATED"/>
    <property type="match status" value="1"/>
</dbReference>
<dbReference type="Proteomes" id="UP000268313">
    <property type="component" value="Unassembled WGS sequence"/>
</dbReference>
<dbReference type="Gene3D" id="3.20.20.100">
    <property type="entry name" value="NADP-dependent oxidoreductase domain"/>
    <property type="match status" value="1"/>
</dbReference>
<organism evidence="3 4">
    <name type="scientific">Corallococcus carmarthensis</name>
    <dbReference type="NCBI Taxonomy" id="2316728"/>
    <lineage>
        <taxon>Bacteria</taxon>
        <taxon>Pseudomonadati</taxon>
        <taxon>Myxococcota</taxon>
        <taxon>Myxococcia</taxon>
        <taxon>Myxococcales</taxon>
        <taxon>Cystobacterineae</taxon>
        <taxon>Myxococcaceae</taxon>
        <taxon>Corallococcus</taxon>
    </lineage>
</organism>
<dbReference type="Pfam" id="PF00248">
    <property type="entry name" value="Aldo_ket_red"/>
    <property type="match status" value="1"/>
</dbReference>
<dbReference type="SUPFAM" id="SSF51430">
    <property type="entry name" value="NAD(P)-linked oxidoreductase"/>
    <property type="match status" value="1"/>
</dbReference>
<keyword evidence="1" id="KW-0560">Oxidoreductase</keyword>
<evidence type="ECO:0000313" key="3">
    <source>
        <dbReference type="EMBL" id="RKG99476.1"/>
    </source>
</evidence>
<proteinExistence type="predicted"/>
<dbReference type="InterPro" id="IPR023210">
    <property type="entry name" value="NADP_OxRdtase_dom"/>
</dbReference>
<comment type="caution">
    <text evidence="3">The sequence shown here is derived from an EMBL/GenBank/DDBJ whole genome shotgun (WGS) entry which is preliminary data.</text>
</comment>
<reference evidence="4" key="1">
    <citation type="submission" date="2018-09" db="EMBL/GenBank/DDBJ databases">
        <authorList>
            <person name="Livingstone P.G."/>
            <person name="Whitworth D.E."/>
        </authorList>
    </citation>
    <scope>NUCLEOTIDE SEQUENCE [LARGE SCALE GENOMIC DNA]</scope>
    <source>
        <strain evidence="4">CA043D</strain>
    </source>
</reference>
<dbReference type="PANTHER" id="PTHR43364:SF4">
    <property type="entry name" value="NAD(P)-LINKED OXIDOREDUCTASE SUPERFAMILY PROTEIN"/>
    <property type="match status" value="1"/>
</dbReference>
<sequence>MERRALGASGLHVSALTFGGMSLGNSHIFNGISMPDDEAQRVFDAALDAGIDTVDTANIYSEGRSEELLGRWVAGKRHRVILCTKCRFRTNDFMEGRPTHGEVGLSRHSIIQACEASLRRLSTDYIDLLQLHMQDQAVPIEETLRAVEDLVRAGKVRYVGCSNFTAYRLVQALWAADRRNLTSLTSIQLPWSLLQRDVERELVPAARTFGLGVLVYSPLARGFLSGKYRRGEEPPEGSRLSQWRSAFREYDEERSWEVLNAVTAAAKRHETTPAAVALAWLLARAETSSVIIGVRSLAQLRENLAATSVRLSADELAILDQYSEPEWGYPYTLIRKYEPW</sequence>
<dbReference type="InterPro" id="IPR050523">
    <property type="entry name" value="AKR_Detox_Biosynth"/>
</dbReference>
<feature type="domain" description="NADP-dependent oxidoreductase" evidence="2">
    <location>
        <begin position="16"/>
        <end position="322"/>
    </location>
</feature>
<protein>
    <submittedName>
        <fullName evidence="3">Aldo/keto reductase</fullName>
    </submittedName>
</protein>
<evidence type="ECO:0000313" key="4">
    <source>
        <dbReference type="Proteomes" id="UP000268313"/>
    </source>
</evidence>
<dbReference type="AlphaFoldDB" id="A0A3A8JX02"/>
<accession>A0A3A8JX02</accession>
<dbReference type="EMBL" id="RAWE01000113">
    <property type="protein sequence ID" value="RKG99476.1"/>
    <property type="molecule type" value="Genomic_DNA"/>
</dbReference>